<evidence type="ECO:0000256" key="3">
    <source>
        <dbReference type="ARBA" id="ARBA00022691"/>
    </source>
</evidence>
<dbReference type="Gene3D" id="3.40.50.150">
    <property type="entry name" value="Vaccinia Virus protein VP39"/>
    <property type="match status" value="1"/>
</dbReference>
<accession>A0A9X7VXB4</accession>
<feature type="domain" description="Methyltransferase type 11" evidence="4">
    <location>
        <begin position="38"/>
        <end position="133"/>
    </location>
</feature>
<dbReference type="PANTHER" id="PTHR44068:SF11">
    <property type="entry name" value="GERANYL DIPHOSPHATE 2-C-METHYLTRANSFERASE"/>
    <property type="match status" value="1"/>
</dbReference>
<dbReference type="KEGG" id="afx:JZ786_20620"/>
<proteinExistence type="predicted"/>
<dbReference type="AlphaFoldDB" id="A0A9X7VXB4"/>
<dbReference type="Proteomes" id="UP000663505">
    <property type="component" value="Chromosome"/>
</dbReference>
<dbReference type="Pfam" id="PF08241">
    <property type="entry name" value="Methyltransf_11"/>
    <property type="match status" value="1"/>
</dbReference>
<evidence type="ECO:0000259" key="4">
    <source>
        <dbReference type="Pfam" id="PF08241"/>
    </source>
</evidence>
<organism evidence="5 6">
    <name type="scientific">Alicyclobacillus mengziensis</name>
    <dbReference type="NCBI Taxonomy" id="2931921"/>
    <lineage>
        <taxon>Bacteria</taxon>
        <taxon>Bacillati</taxon>
        <taxon>Bacillota</taxon>
        <taxon>Bacilli</taxon>
        <taxon>Bacillales</taxon>
        <taxon>Alicyclobacillaceae</taxon>
        <taxon>Alicyclobacillus</taxon>
    </lineage>
</organism>
<sequence>MVNNAVDFFDMVGQTDWQMSVERTLVYWMGVHPSHEVLDVGCGAGHFVTLLAQRAGFVTGVDASQDMVERANRNLSEYGVSNAAVVQGRIQNLPFQNDRFDIVTCLNLLFMYEDPTPLMRELVRVCRPGGQVVLVEPSQIFNPWSAQTYCAQTKLYDFERDSLLSFATAAARYRRVNSEVMDKAVQDTGIEQVDRSEALEGLIHLTRLHKPVAQACQS</sequence>
<dbReference type="SUPFAM" id="SSF53335">
    <property type="entry name" value="S-adenosyl-L-methionine-dependent methyltransferases"/>
    <property type="match status" value="1"/>
</dbReference>
<dbReference type="InterPro" id="IPR013216">
    <property type="entry name" value="Methyltransf_11"/>
</dbReference>
<evidence type="ECO:0000256" key="1">
    <source>
        <dbReference type="ARBA" id="ARBA00022603"/>
    </source>
</evidence>
<dbReference type="GO" id="GO:0032259">
    <property type="term" value="P:methylation"/>
    <property type="evidence" value="ECO:0007669"/>
    <property type="project" value="UniProtKB-KW"/>
</dbReference>
<dbReference type="RefSeq" id="WP_206656173.1">
    <property type="nucleotide sequence ID" value="NZ_CP071182.1"/>
</dbReference>
<dbReference type="PANTHER" id="PTHR44068">
    <property type="entry name" value="ZGC:194242"/>
    <property type="match status" value="1"/>
</dbReference>
<keyword evidence="1 5" id="KW-0489">Methyltransferase</keyword>
<dbReference type="InterPro" id="IPR029063">
    <property type="entry name" value="SAM-dependent_MTases_sf"/>
</dbReference>
<dbReference type="EMBL" id="CP071182">
    <property type="protein sequence ID" value="QSO46811.1"/>
    <property type="molecule type" value="Genomic_DNA"/>
</dbReference>
<dbReference type="CDD" id="cd02440">
    <property type="entry name" value="AdoMet_MTases"/>
    <property type="match status" value="1"/>
</dbReference>
<evidence type="ECO:0000313" key="5">
    <source>
        <dbReference type="EMBL" id="QSO46811.1"/>
    </source>
</evidence>
<gene>
    <name evidence="5" type="ORF">JZ786_20620</name>
</gene>
<evidence type="ECO:0000256" key="2">
    <source>
        <dbReference type="ARBA" id="ARBA00022679"/>
    </source>
</evidence>
<protein>
    <submittedName>
        <fullName evidence="5">Class I SAM-dependent methyltransferase</fullName>
    </submittedName>
</protein>
<keyword evidence="3" id="KW-0949">S-adenosyl-L-methionine</keyword>
<dbReference type="GO" id="GO:0008757">
    <property type="term" value="F:S-adenosylmethionine-dependent methyltransferase activity"/>
    <property type="evidence" value="ECO:0007669"/>
    <property type="project" value="InterPro"/>
</dbReference>
<keyword evidence="6" id="KW-1185">Reference proteome</keyword>
<evidence type="ECO:0000313" key="6">
    <source>
        <dbReference type="Proteomes" id="UP000663505"/>
    </source>
</evidence>
<dbReference type="InterPro" id="IPR023576">
    <property type="entry name" value="UbiE/COQ5_MeTrFase_CS"/>
</dbReference>
<reference evidence="5 6" key="1">
    <citation type="submission" date="2021-02" db="EMBL/GenBank/DDBJ databases">
        <title>Alicyclobacillus curvatus sp. nov. and Alicyclobacillus mengziensis sp. nov., two acidophilic bacteria isolated from acid mine drainage.</title>
        <authorList>
            <person name="Huang Y."/>
        </authorList>
    </citation>
    <scope>NUCLEOTIDE SEQUENCE [LARGE SCALE GENOMIC DNA]</scope>
    <source>
        <strain evidence="5 6">S30H14</strain>
    </source>
</reference>
<dbReference type="InterPro" id="IPR050447">
    <property type="entry name" value="Erg6_SMT_methyltransf"/>
</dbReference>
<dbReference type="PROSITE" id="PS01184">
    <property type="entry name" value="UBIE_2"/>
    <property type="match status" value="1"/>
</dbReference>
<keyword evidence="2" id="KW-0808">Transferase</keyword>
<name>A0A9X7VXB4_9BACL</name>